<evidence type="ECO:0000256" key="2">
    <source>
        <dbReference type="ARBA" id="ARBA00008685"/>
    </source>
</evidence>
<evidence type="ECO:0000259" key="11">
    <source>
        <dbReference type="Pfam" id="PF24061"/>
    </source>
</evidence>
<dbReference type="PANTHER" id="PTHR42643:SF37">
    <property type="entry name" value="IONOTROPIC RECEPTOR 11A-RELATED"/>
    <property type="match status" value="1"/>
</dbReference>
<keyword evidence="13" id="KW-1185">Reference proteome</keyword>
<feature type="transmembrane region" description="Helical" evidence="9">
    <location>
        <begin position="343"/>
        <end position="360"/>
    </location>
</feature>
<dbReference type="PANTHER" id="PTHR42643">
    <property type="entry name" value="IONOTROPIC RECEPTOR 20A-RELATED"/>
    <property type="match status" value="1"/>
</dbReference>
<dbReference type="GO" id="GO:0015276">
    <property type="term" value="F:ligand-gated monoatomic ion channel activity"/>
    <property type="evidence" value="ECO:0007669"/>
    <property type="project" value="InterPro"/>
</dbReference>
<proteinExistence type="inferred from homology"/>
<keyword evidence="6 9" id="KW-0472">Membrane</keyword>
<evidence type="ECO:0000313" key="13">
    <source>
        <dbReference type="Proteomes" id="UP000095300"/>
    </source>
</evidence>
<feature type="transmembrane region" description="Helical" evidence="9">
    <location>
        <begin position="591"/>
        <end position="615"/>
    </location>
</feature>
<accession>A0A1I8Q2V6</accession>
<feature type="transmembrane region" description="Helical" evidence="9">
    <location>
        <begin position="406"/>
        <end position="425"/>
    </location>
</feature>
<name>A0A1I8Q2V6_STOCA</name>
<evidence type="ECO:0000256" key="9">
    <source>
        <dbReference type="SAM" id="Phobius"/>
    </source>
</evidence>
<dbReference type="SUPFAM" id="SSF53850">
    <property type="entry name" value="Periplasmic binding protein-like II"/>
    <property type="match status" value="1"/>
</dbReference>
<dbReference type="Gene3D" id="3.40.190.10">
    <property type="entry name" value="Periplasmic binding protein-like II"/>
    <property type="match status" value="1"/>
</dbReference>
<dbReference type="Pfam" id="PF00060">
    <property type="entry name" value="Lig_chan"/>
    <property type="match status" value="1"/>
</dbReference>
<dbReference type="VEuPathDB" id="VectorBase:SCAU013376"/>
<dbReference type="InterPro" id="IPR056198">
    <property type="entry name" value="LBD_receptor"/>
</dbReference>
<feature type="domain" description="Putative ionotropic receptor ligand binding" evidence="11">
    <location>
        <begin position="45"/>
        <end position="210"/>
    </location>
</feature>
<keyword evidence="7" id="KW-0675">Receptor</keyword>
<evidence type="ECO:0000259" key="10">
    <source>
        <dbReference type="Pfam" id="PF00060"/>
    </source>
</evidence>
<evidence type="ECO:0000256" key="8">
    <source>
        <dbReference type="ARBA" id="ARBA00023180"/>
    </source>
</evidence>
<keyword evidence="5 9" id="KW-1133">Transmembrane helix</keyword>
<protein>
    <submittedName>
        <fullName evidence="12">Uncharacterized protein</fullName>
    </submittedName>
</protein>
<sequence length="632" mass="73666">MSVGLKYVATVIVVISFVHIFHVESSQHLFESIKIIVNEPSSLFQRKLLFYANYKPNTNTARFYFNDLVNYIAPTVTSVSYKILFQNQKTFRKTKSLKVLLFEDRDALSYFYAKINNTGNYNLSHNLMHISTITTFDVDVITKVFAHLYRLSILNVGLLVNLFDEDIIMVTYFPFTPGECHSIKPVIVNRYDPKQRQWLHKDYFPPKVQNFYGCPLTCAAWNEFPYINLEYNSNGNDVTKYKGFEGKLLQFLAESLNFTTKVYILNATEVDETFKEPDFIFKEIFSKHADISLGGYYYKWALDPNTTYSQTDHYYLSHTYMVANIFSIYSTYEKMALPFQLKLWYLIGSVFVLSSLLILTCECCTGPRVRARNYIIGEDNSTPQYHLLTLALGATMPTRQVPRYNFARFLLVCWMLTTLVLRSAYQSGMYQMLRDNIQRNPPQTIADVLKQNYVILLKGTHMALAQTLPDMRNVRTLNGSFLQTFPELLQANELTAIVTQYEYFGYFRQINAASWHRLHLVNERIYTQPLAMNVRTHSYLVEEFNRQIQTAKTFGFDTLWARESFGNQAMKNNADYDPKMLATKNMSMKELGAVFMILIWLHVMAMVIFIIELIWHKWGAAVLRNYHKTLAK</sequence>
<keyword evidence="3" id="KW-1003">Cell membrane</keyword>
<dbReference type="GO" id="GO:0050907">
    <property type="term" value="P:detection of chemical stimulus involved in sensory perception"/>
    <property type="evidence" value="ECO:0007669"/>
    <property type="project" value="UniProtKB-ARBA"/>
</dbReference>
<dbReference type="InterPro" id="IPR052192">
    <property type="entry name" value="Insect_Ionotropic_Sensory_Rcpt"/>
</dbReference>
<dbReference type="InterPro" id="IPR001320">
    <property type="entry name" value="Iontro_rcpt_C"/>
</dbReference>
<reference evidence="12" key="1">
    <citation type="submission" date="2020-05" db="UniProtKB">
        <authorList>
            <consortium name="EnsemblMetazoa"/>
        </authorList>
    </citation>
    <scope>IDENTIFICATION</scope>
    <source>
        <strain evidence="12">USDA</strain>
    </source>
</reference>
<comment type="subcellular location">
    <subcellularLocation>
        <location evidence="1">Cell membrane</location>
        <topology evidence="1">Multi-pass membrane protein</topology>
    </subcellularLocation>
</comment>
<dbReference type="EnsemblMetazoa" id="SCAU013376-RA">
    <property type="protein sequence ID" value="SCAU013376-PA"/>
    <property type="gene ID" value="SCAU013376"/>
</dbReference>
<evidence type="ECO:0000256" key="7">
    <source>
        <dbReference type="ARBA" id="ARBA00023170"/>
    </source>
</evidence>
<keyword evidence="4 9" id="KW-0812">Transmembrane</keyword>
<evidence type="ECO:0000313" key="12">
    <source>
        <dbReference type="EnsemblMetazoa" id="SCAU013376-PA"/>
    </source>
</evidence>
<evidence type="ECO:0000256" key="4">
    <source>
        <dbReference type="ARBA" id="ARBA00022692"/>
    </source>
</evidence>
<evidence type="ECO:0000256" key="1">
    <source>
        <dbReference type="ARBA" id="ARBA00004651"/>
    </source>
</evidence>
<dbReference type="GO" id="GO:0005886">
    <property type="term" value="C:plasma membrane"/>
    <property type="evidence" value="ECO:0007669"/>
    <property type="project" value="UniProtKB-SubCell"/>
</dbReference>
<evidence type="ECO:0000256" key="5">
    <source>
        <dbReference type="ARBA" id="ARBA00022989"/>
    </source>
</evidence>
<evidence type="ECO:0000256" key="6">
    <source>
        <dbReference type="ARBA" id="ARBA00023136"/>
    </source>
</evidence>
<organism evidence="12 13">
    <name type="scientific">Stomoxys calcitrans</name>
    <name type="common">Stable fly</name>
    <name type="synonym">Conops calcitrans</name>
    <dbReference type="NCBI Taxonomy" id="35570"/>
    <lineage>
        <taxon>Eukaryota</taxon>
        <taxon>Metazoa</taxon>
        <taxon>Ecdysozoa</taxon>
        <taxon>Arthropoda</taxon>
        <taxon>Hexapoda</taxon>
        <taxon>Insecta</taxon>
        <taxon>Pterygota</taxon>
        <taxon>Neoptera</taxon>
        <taxon>Endopterygota</taxon>
        <taxon>Diptera</taxon>
        <taxon>Brachycera</taxon>
        <taxon>Muscomorpha</taxon>
        <taxon>Muscoidea</taxon>
        <taxon>Muscidae</taxon>
        <taxon>Stomoxys</taxon>
    </lineage>
</organism>
<keyword evidence="8" id="KW-0325">Glycoprotein</keyword>
<feature type="domain" description="Ionotropic glutamate receptor C-terminal" evidence="10">
    <location>
        <begin position="341"/>
        <end position="599"/>
    </location>
</feature>
<dbReference type="AlphaFoldDB" id="A0A1I8Q2V6"/>
<dbReference type="Gene3D" id="1.10.287.70">
    <property type="match status" value="1"/>
</dbReference>
<evidence type="ECO:0000256" key="3">
    <source>
        <dbReference type="ARBA" id="ARBA00022475"/>
    </source>
</evidence>
<comment type="similarity">
    <text evidence="2">Belongs to the glutamate-gated ion channel (TC 1.A.10.1) family.</text>
</comment>
<dbReference type="Pfam" id="PF24061">
    <property type="entry name" value="LBD_receptor"/>
    <property type="match status" value="1"/>
</dbReference>
<dbReference type="Proteomes" id="UP000095300">
    <property type="component" value="Unassembled WGS sequence"/>
</dbReference>